<organism evidence="2 3">
    <name type="scientific">Aeoliella mucimassa</name>
    <dbReference type="NCBI Taxonomy" id="2527972"/>
    <lineage>
        <taxon>Bacteria</taxon>
        <taxon>Pseudomonadati</taxon>
        <taxon>Planctomycetota</taxon>
        <taxon>Planctomycetia</taxon>
        <taxon>Pirellulales</taxon>
        <taxon>Lacipirellulaceae</taxon>
        <taxon>Aeoliella</taxon>
    </lineage>
</organism>
<name>A0A518AP25_9BACT</name>
<evidence type="ECO:0000313" key="2">
    <source>
        <dbReference type="EMBL" id="QDU56473.1"/>
    </source>
</evidence>
<keyword evidence="3" id="KW-1185">Reference proteome</keyword>
<gene>
    <name evidence="2" type="ORF">Pan181_26820</name>
</gene>
<reference evidence="2 3" key="1">
    <citation type="submission" date="2019-02" db="EMBL/GenBank/DDBJ databases">
        <title>Deep-cultivation of Planctomycetes and their phenomic and genomic characterization uncovers novel biology.</title>
        <authorList>
            <person name="Wiegand S."/>
            <person name="Jogler M."/>
            <person name="Boedeker C."/>
            <person name="Pinto D."/>
            <person name="Vollmers J."/>
            <person name="Rivas-Marin E."/>
            <person name="Kohn T."/>
            <person name="Peeters S.H."/>
            <person name="Heuer A."/>
            <person name="Rast P."/>
            <person name="Oberbeckmann S."/>
            <person name="Bunk B."/>
            <person name="Jeske O."/>
            <person name="Meyerdierks A."/>
            <person name="Storesund J.E."/>
            <person name="Kallscheuer N."/>
            <person name="Luecker S."/>
            <person name="Lage O.M."/>
            <person name="Pohl T."/>
            <person name="Merkel B.J."/>
            <person name="Hornburger P."/>
            <person name="Mueller R.-W."/>
            <person name="Bruemmer F."/>
            <person name="Labrenz M."/>
            <person name="Spormann A.M."/>
            <person name="Op den Camp H."/>
            <person name="Overmann J."/>
            <person name="Amann R."/>
            <person name="Jetten M.S.M."/>
            <person name="Mascher T."/>
            <person name="Medema M.H."/>
            <person name="Devos D.P."/>
            <person name="Kaster A.-K."/>
            <person name="Ovreas L."/>
            <person name="Rohde M."/>
            <person name="Galperin M.Y."/>
            <person name="Jogler C."/>
        </authorList>
    </citation>
    <scope>NUCLEOTIDE SEQUENCE [LARGE SCALE GENOMIC DNA]</scope>
    <source>
        <strain evidence="2 3">Pan181</strain>
    </source>
</reference>
<proteinExistence type="predicted"/>
<sequence>MGVHITRVKLSTPGMADLNQTRVEKTGQGEVSSHCSLFLSKMDTAFAIKSSKHMYTSRQCKRRYNVVILQEFDELPRSKISPQRSALRCPWRGRGFRIAPTHERGGAKRLAKDGRLGEKAPGKLVEERFLRPGRDENKAPTNRFPHIGGRMISRCPHPKPAPERGE</sequence>
<feature type="region of interest" description="Disordered" evidence="1">
    <location>
        <begin position="131"/>
        <end position="166"/>
    </location>
</feature>
<dbReference type="EMBL" id="CP036278">
    <property type="protein sequence ID" value="QDU56473.1"/>
    <property type="molecule type" value="Genomic_DNA"/>
</dbReference>
<evidence type="ECO:0000313" key="3">
    <source>
        <dbReference type="Proteomes" id="UP000315750"/>
    </source>
</evidence>
<accession>A0A518AP25</accession>
<protein>
    <submittedName>
        <fullName evidence="2">Uncharacterized protein</fullName>
    </submittedName>
</protein>
<evidence type="ECO:0000256" key="1">
    <source>
        <dbReference type="SAM" id="MobiDB-lite"/>
    </source>
</evidence>
<dbReference type="Proteomes" id="UP000315750">
    <property type="component" value="Chromosome"/>
</dbReference>
<dbReference type="AlphaFoldDB" id="A0A518AP25"/>
<dbReference type="KEGG" id="amuc:Pan181_26820"/>